<keyword evidence="2" id="KW-0808">Transferase</keyword>
<dbReference type="GO" id="GO:0008168">
    <property type="term" value="F:methyltransferase activity"/>
    <property type="evidence" value="ECO:0007669"/>
    <property type="project" value="UniProtKB-KW"/>
</dbReference>
<gene>
    <name evidence="4" type="ORF">SAMN00777080_2430</name>
</gene>
<dbReference type="EMBL" id="LT838813">
    <property type="protein sequence ID" value="SMD43820.1"/>
    <property type="molecule type" value="Genomic_DNA"/>
</dbReference>
<dbReference type="RefSeq" id="WP_084120685.1">
    <property type="nucleotide sequence ID" value="NZ_LT838813.1"/>
</dbReference>
<dbReference type="PANTHER" id="PTHR44942">
    <property type="entry name" value="METHYLTRANSF_11 DOMAIN-CONTAINING PROTEIN"/>
    <property type="match status" value="1"/>
</dbReference>
<accession>A0A1W2H4E1</accession>
<dbReference type="SUPFAM" id="SSF53335">
    <property type="entry name" value="S-adenosyl-L-methionine-dependent methyltransferases"/>
    <property type="match status" value="1"/>
</dbReference>
<dbReference type="OrthoDB" id="9789123at2"/>
<feature type="domain" description="Methyltransferase" evidence="3">
    <location>
        <begin position="39"/>
        <end position="121"/>
    </location>
</feature>
<sequence>MMYTYDDEIAGHYAAFRPPLHELILDKFLSNLPLFKSGLDIGCGTGTSSIALAGYCEKVIGIDPSLSMLDRAAAHPQVTYLPFGGSQLNLFGEDFDIITFAGSLFYAKSQSLLDEVVRVGKNKSLILIYDFEIVCEEILARFGIQNQSGNTDYNHMVDFSGLELSKVEKVISLKEMIKINILAENLAHVFLAEEGIYPILKDKFPRHDLYEFVSNELSKQKLDELNVNIFLSVYQIKK</sequence>
<dbReference type="PANTHER" id="PTHR44942:SF4">
    <property type="entry name" value="METHYLTRANSFERASE TYPE 11 DOMAIN-CONTAINING PROTEIN"/>
    <property type="match status" value="1"/>
</dbReference>
<evidence type="ECO:0000313" key="4">
    <source>
        <dbReference type="EMBL" id="SMD43820.1"/>
    </source>
</evidence>
<evidence type="ECO:0000256" key="1">
    <source>
        <dbReference type="ARBA" id="ARBA00022603"/>
    </source>
</evidence>
<dbReference type="STRING" id="758820.SAMN00777080_2430"/>
<dbReference type="InterPro" id="IPR051052">
    <property type="entry name" value="Diverse_substrate_MTase"/>
</dbReference>
<dbReference type="InterPro" id="IPR029063">
    <property type="entry name" value="SAM-dependent_MTases_sf"/>
</dbReference>
<evidence type="ECO:0000259" key="3">
    <source>
        <dbReference type="Pfam" id="PF13649"/>
    </source>
</evidence>
<evidence type="ECO:0000256" key="2">
    <source>
        <dbReference type="ARBA" id="ARBA00022679"/>
    </source>
</evidence>
<dbReference type="Pfam" id="PF13649">
    <property type="entry name" value="Methyltransf_25"/>
    <property type="match status" value="1"/>
</dbReference>
<dbReference type="InterPro" id="IPR041698">
    <property type="entry name" value="Methyltransf_25"/>
</dbReference>
<dbReference type="AlphaFoldDB" id="A0A1W2H4E1"/>
<dbReference type="GO" id="GO:0032259">
    <property type="term" value="P:methylation"/>
    <property type="evidence" value="ECO:0007669"/>
    <property type="project" value="UniProtKB-KW"/>
</dbReference>
<reference evidence="5" key="1">
    <citation type="submission" date="2017-04" db="EMBL/GenBank/DDBJ databases">
        <authorList>
            <person name="Varghese N."/>
            <person name="Submissions S."/>
        </authorList>
    </citation>
    <scope>NUCLEOTIDE SEQUENCE [LARGE SCALE GENOMIC DNA]</scope>
    <source>
        <strain evidence="5">DSM 16537</strain>
    </source>
</reference>
<dbReference type="Proteomes" id="UP000192333">
    <property type="component" value="Chromosome I"/>
</dbReference>
<name>A0A1W2H4E1_9BACT</name>
<organism evidence="4 5">
    <name type="scientific">Aquiflexum balticum DSM 16537</name>
    <dbReference type="NCBI Taxonomy" id="758820"/>
    <lineage>
        <taxon>Bacteria</taxon>
        <taxon>Pseudomonadati</taxon>
        <taxon>Bacteroidota</taxon>
        <taxon>Cytophagia</taxon>
        <taxon>Cytophagales</taxon>
        <taxon>Cyclobacteriaceae</taxon>
        <taxon>Aquiflexum</taxon>
    </lineage>
</organism>
<protein>
    <submittedName>
        <fullName evidence="4">Methylase involved in ubiquinone/menaquinone biosynthesis</fullName>
    </submittedName>
</protein>
<dbReference type="Gene3D" id="3.40.50.150">
    <property type="entry name" value="Vaccinia Virus protein VP39"/>
    <property type="match status" value="1"/>
</dbReference>
<keyword evidence="1 4" id="KW-0489">Methyltransferase</keyword>
<keyword evidence="4" id="KW-0830">Ubiquinone</keyword>
<dbReference type="CDD" id="cd02440">
    <property type="entry name" value="AdoMet_MTases"/>
    <property type="match status" value="1"/>
</dbReference>
<keyword evidence="5" id="KW-1185">Reference proteome</keyword>
<proteinExistence type="predicted"/>
<evidence type="ECO:0000313" key="5">
    <source>
        <dbReference type="Proteomes" id="UP000192333"/>
    </source>
</evidence>